<protein>
    <submittedName>
        <fullName evidence="2">Uncharacterized protein</fullName>
    </submittedName>
</protein>
<sequence>MDKLAWSPLSHHPSQPRINQRRVIHRPDLLIGDFGFRKTPALGNDLKGKLFILVYAAAIPLAFVGRWLALGLYVVVALI</sequence>
<dbReference type="AlphaFoldDB" id="A0AAU7LN78"/>
<dbReference type="EMBL" id="CP157675">
    <property type="protein sequence ID" value="XBP69074.1"/>
    <property type="molecule type" value="Genomic_DNA"/>
</dbReference>
<accession>A0AAU7LN78</accession>
<keyword evidence="1" id="KW-0472">Membrane</keyword>
<name>A0AAU7LN78_9BURK</name>
<evidence type="ECO:0000256" key="1">
    <source>
        <dbReference type="SAM" id="Phobius"/>
    </source>
</evidence>
<reference evidence="2" key="1">
    <citation type="submission" date="2024-05" db="EMBL/GenBank/DDBJ databases">
        <authorList>
            <person name="Bunk B."/>
            <person name="Swiderski J."/>
            <person name="Sproer C."/>
            <person name="Thiel V."/>
        </authorList>
    </citation>
    <scope>NUCLEOTIDE SEQUENCE</scope>
    <source>
        <strain evidence="2">DSM 17735</strain>
    </source>
</reference>
<evidence type="ECO:0000313" key="2">
    <source>
        <dbReference type="EMBL" id="XBP69074.1"/>
    </source>
</evidence>
<organism evidence="2">
    <name type="scientific">Polaromonas hydrogenivorans</name>
    <dbReference type="NCBI Taxonomy" id="335476"/>
    <lineage>
        <taxon>Bacteria</taxon>
        <taxon>Pseudomonadati</taxon>
        <taxon>Pseudomonadota</taxon>
        <taxon>Betaproteobacteria</taxon>
        <taxon>Burkholderiales</taxon>
        <taxon>Comamonadaceae</taxon>
        <taxon>Polaromonas</taxon>
    </lineage>
</organism>
<keyword evidence="1" id="KW-1133">Transmembrane helix</keyword>
<keyword evidence="1" id="KW-0812">Transmembrane</keyword>
<dbReference type="RefSeq" id="WP_349277400.1">
    <property type="nucleotide sequence ID" value="NZ_CBCSCU010000024.1"/>
</dbReference>
<feature type="transmembrane region" description="Helical" evidence="1">
    <location>
        <begin position="52"/>
        <end position="78"/>
    </location>
</feature>
<proteinExistence type="predicted"/>
<gene>
    <name evidence="2" type="ORF">ABLV49_14325</name>
</gene>